<keyword evidence="2" id="KW-1185">Reference proteome</keyword>
<comment type="caution">
    <text evidence="1">The sequence shown here is derived from an EMBL/GenBank/DDBJ whole genome shotgun (WGS) entry which is preliminary data.</text>
</comment>
<reference evidence="1" key="1">
    <citation type="submission" date="2020-01" db="EMBL/GenBank/DDBJ databases">
        <title>Whole-genome analyses of novel actinobacteria.</title>
        <authorList>
            <person name="Sahin N."/>
        </authorList>
    </citation>
    <scope>NUCLEOTIDE SEQUENCE</scope>
    <source>
        <strain evidence="1">YC537</strain>
    </source>
</reference>
<evidence type="ECO:0000313" key="1">
    <source>
        <dbReference type="EMBL" id="NBE54093.1"/>
    </source>
</evidence>
<feature type="non-terminal residue" evidence="1">
    <location>
        <position position="1"/>
    </location>
</feature>
<protein>
    <submittedName>
        <fullName evidence="1">Uncharacterized protein</fullName>
    </submittedName>
</protein>
<dbReference type="AlphaFoldDB" id="A0A964URG9"/>
<name>A0A964URG9_9ACTN</name>
<dbReference type="RefSeq" id="WP_223178722.1">
    <property type="nucleotide sequence ID" value="NZ_JAAAHS010000189.1"/>
</dbReference>
<dbReference type="EMBL" id="JAAAHS010000189">
    <property type="protein sequence ID" value="NBE54093.1"/>
    <property type="molecule type" value="Genomic_DNA"/>
</dbReference>
<sequence length="395" mass="41768">VPPSPAGGATAHHLVLLQHCPGETAELHVTDARTGKVAWTKKVGKWRQNIRLQTHRGAIGVTLDDEIKVYAESGGQLLHRTAAPGTELALTGEANGTLYLDETDIDDRSVTLHAVRAGTTTSRWTLRQGPLIGMTHISDGLIVGGTDAEGAYDGDLRWLPGDARVQGPGASSLTDVDGHRSDRVPWPVAGAFVGMSGDLLVVRSDEKDGTRYTGLRPGRRALDAEHPAALGGVARKDWPDACGLVDGKLLAGLDPGYVKLPVAKSRTVLGAELPHPSECRFATESGSDSDIFSVTVRWVAPDEQAARTYAANAVPWGCSPALGGCVTAEISRPRSGVALYTYRTGLAAKPVAHATVAVGRYVFGVSAGTDEPRVRERVRRVALHLSRHTEADSGS</sequence>
<proteinExistence type="predicted"/>
<organism evidence="1 2">
    <name type="scientific">Streptomyces boluensis</name>
    <dbReference type="NCBI Taxonomy" id="1775135"/>
    <lineage>
        <taxon>Bacteria</taxon>
        <taxon>Bacillati</taxon>
        <taxon>Actinomycetota</taxon>
        <taxon>Actinomycetes</taxon>
        <taxon>Kitasatosporales</taxon>
        <taxon>Streptomycetaceae</taxon>
        <taxon>Streptomyces</taxon>
    </lineage>
</organism>
<dbReference type="Proteomes" id="UP000598297">
    <property type="component" value="Unassembled WGS sequence"/>
</dbReference>
<gene>
    <name evidence="1" type="ORF">GUY60_22265</name>
</gene>
<accession>A0A964URG9</accession>
<evidence type="ECO:0000313" key="2">
    <source>
        <dbReference type="Proteomes" id="UP000598297"/>
    </source>
</evidence>